<feature type="transmembrane region" description="Helical" evidence="2">
    <location>
        <begin position="352"/>
        <end position="372"/>
    </location>
</feature>
<evidence type="ECO:0000259" key="3">
    <source>
        <dbReference type="Pfam" id="PF01569"/>
    </source>
</evidence>
<dbReference type="GO" id="GO:0042392">
    <property type="term" value="F:sphingosine-1-phosphate phosphatase activity"/>
    <property type="evidence" value="ECO:0007669"/>
    <property type="project" value="TreeGrafter"/>
</dbReference>
<dbReference type="Pfam" id="PF01569">
    <property type="entry name" value="PAP2"/>
    <property type="match status" value="1"/>
</dbReference>
<dbReference type="SUPFAM" id="SSF48317">
    <property type="entry name" value="Acid phosphatase/Vanadium-dependent haloperoxidase"/>
    <property type="match status" value="1"/>
</dbReference>
<feature type="compositionally biased region" description="Basic and acidic residues" evidence="1">
    <location>
        <begin position="1"/>
        <end position="13"/>
    </location>
</feature>
<feature type="transmembrane region" description="Helical" evidence="2">
    <location>
        <begin position="316"/>
        <end position="332"/>
    </location>
</feature>
<dbReference type="OrthoDB" id="17812at2759"/>
<protein>
    <recommendedName>
        <fullName evidence="3">Phosphatidic acid phosphatase type 2/haloperoxidase domain-containing protein</fullName>
    </recommendedName>
</protein>
<evidence type="ECO:0000313" key="4">
    <source>
        <dbReference type="EMBL" id="KAJ5067670.1"/>
    </source>
</evidence>
<dbReference type="InterPro" id="IPR036938">
    <property type="entry name" value="PAP2/HPO_sf"/>
</dbReference>
<evidence type="ECO:0000313" key="5">
    <source>
        <dbReference type="Proteomes" id="UP001149090"/>
    </source>
</evidence>
<keyword evidence="2" id="KW-0812">Transmembrane</keyword>
<dbReference type="PANTHER" id="PTHR14969">
    <property type="entry name" value="SPHINGOSINE-1-PHOSPHATE PHOSPHOHYDROLASE"/>
    <property type="match status" value="1"/>
</dbReference>
<feature type="transmembrane region" description="Helical" evidence="2">
    <location>
        <begin position="203"/>
        <end position="221"/>
    </location>
</feature>
<feature type="transmembrane region" description="Helical" evidence="2">
    <location>
        <begin position="119"/>
        <end position="143"/>
    </location>
</feature>
<feature type="domain" description="Phosphatidic acid phosphatase type 2/haloperoxidase" evidence="3">
    <location>
        <begin position="133"/>
        <end position="250"/>
    </location>
</feature>
<accession>A0A9Q0LAE2</accession>
<reference evidence="4" key="1">
    <citation type="submission" date="2022-10" db="EMBL/GenBank/DDBJ databases">
        <title>Novel sulphate-reducing endosymbionts in the free-living metamonad Anaeramoeba.</title>
        <authorList>
            <person name="Jerlstrom-Hultqvist J."/>
            <person name="Cepicka I."/>
            <person name="Gallot-Lavallee L."/>
            <person name="Salas-Leiva D."/>
            <person name="Curtis B.A."/>
            <person name="Zahonova K."/>
            <person name="Pipaliya S."/>
            <person name="Dacks J."/>
            <person name="Roger A.J."/>
        </authorList>
    </citation>
    <scope>NUCLEOTIDE SEQUENCE</scope>
    <source>
        <strain evidence="4">BMAN</strain>
    </source>
</reference>
<dbReference type="CDD" id="cd01610">
    <property type="entry name" value="PAP2_like"/>
    <property type="match status" value="1"/>
</dbReference>
<comment type="caution">
    <text evidence="4">The sequence shown here is derived from an EMBL/GenBank/DDBJ whole genome shotgun (WGS) entry which is preliminary data.</text>
</comment>
<dbReference type="OMA" id="ERNILYY"/>
<evidence type="ECO:0000256" key="2">
    <source>
        <dbReference type="SAM" id="Phobius"/>
    </source>
</evidence>
<dbReference type="InterPro" id="IPR000326">
    <property type="entry name" value="PAP2/HPO"/>
</dbReference>
<feature type="region of interest" description="Disordered" evidence="1">
    <location>
        <begin position="1"/>
        <end position="21"/>
    </location>
</feature>
<gene>
    <name evidence="4" type="ORF">M0811_02858</name>
</gene>
<feature type="transmembrane region" description="Helical" evidence="2">
    <location>
        <begin position="77"/>
        <end position="99"/>
    </location>
</feature>
<proteinExistence type="predicted"/>
<dbReference type="Gene3D" id="1.20.144.10">
    <property type="entry name" value="Phosphatidic acid phosphatase type 2/haloperoxidase"/>
    <property type="match status" value="1"/>
</dbReference>
<sequence length="373" mass="43849">MQKEEQEQEQKEEQEQEQEQNYLTEDQIPLINPQNLPQKFSKKPTHFYFEIPERFTNFFRKFDLAIIDFCQRFDSKFIFSISYFITCKMTINFIIFFFIFNLHSFSVLTSIEIGLSLPFIFFIFRLDGIAIEFSYLMLLYSFISQIPKRFLWRSRPWMVGDAKKVRKDLTSSFPSRAVSGAVVYGFLLNYITEYFKEDDQLKISWIFIIVVIFLVLWASFSRINFGVHYPSDCIFGAIQGLIICAAGYGIYRSDNFGCSSCSTNDCYAQKNSNHVIDWYHLKRAHWLTFFVSTIACFIITLIAISKPLEFWVKCQYVFGQLFPVLTFHFTFLCKEGFPGYGNSLSNNGHNFLWYSIVICIISIPIQFVSLNLE</sequence>
<organism evidence="4 5">
    <name type="scientific">Anaeramoeba ignava</name>
    <name type="common">Anaerobic marine amoeba</name>
    <dbReference type="NCBI Taxonomy" id="1746090"/>
    <lineage>
        <taxon>Eukaryota</taxon>
        <taxon>Metamonada</taxon>
        <taxon>Anaeramoebidae</taxon>
        <taxon>Anaeramoeba</taxon>
    </lineage>
</organism>
<dbReference type="PANTHER" id="PTHR14969:SF55">
    <property type="entry name" value="PHOSPHATIDIC ACID PHOSPHATASE TYPE 2_HALOPEROXIDASE DOMAIN-CONTAINING PROTEIN"/>
    <property type="match status" value="1"/>
</dbReference>
<dbReference type="Proteomes" id="UP001149090">
    <property type="component" value="Unassembled WGS sequence"/>
</dbReference>
<dbReference type="AlphaFoldDB" id="A0A9Q0LAE2"/>
<keyword evidence="5" id="KW-1185">Reference proteome</keyword>
<feature type="transmembrane region" description="Helical" evidence="2">
    <location>
        <begin position="233"/>
        <end position="251"/>
    </location>
</feature>
<feature type="transmembrane region" description="Helical" evidence="2">
    <location>
        <begin position="284"/>
        <end position="304"/>
    </location>
</feature>
<name>A0A9Q0LAE2_ANAIG</name>
<dbReference type="EMBL" id="JAPDFW010000125">
    <property type="protein sequence ID" value="KAJ5067670.1"/>
    <property type="molecule type" value="Genomic_DNA"/>
</dbReference>
<evidence type="ECO:0000256" key="1">
    <source>
        <dbReference type="SAM" id="MobiDB-lite"/>
    </source>
</evidence>
<keyword evidence="2" id="KW-0472">Membrane</keyword>
<feature type="transmembrane region" description="Helical" evidence="2">
    <location>
        <begin position="173"/>
        <end position="191"/>
    </location>
</feature>
<keyword evidence="2" id="KW-1133">Transmembrane helix</keyword>